<gene>
    <name evidence="3" type="ORF">FUAX_04660</name>
</gene>
<name>A0AAU9CNV9_9BACT</name>
<keyword evidence="2" id="KW-1133">Transmembrane helix</keyword>
<keyword evidence="1" id="KW-0175">Coiled coil</keyword>
<dbReference type="RefSeq" id="WP_338393322.1">
    <property type="nucleotide sequence ID" value="NZ_AP025314.1"/>
</dbReference>
<dbReference type="Proteomes" id="UP001348817">
    <property type="component" value="Chromosome"/>
</dbReference>
<keyword evidence="2" id="KW-0812">Transmembrane</keyword>
<evidence type="ECO:0000256" key="2">
    <source>
        <dbReference type="SAM" id="Phobius"/>
    </source>
</evidence>
<evidence type="ECO:0000256" key="1">
    <source>
        <dbReference type="SAM" id="Coils"/>
    </source>
</evidence>
<evidence type="ECO:0000313" key="3">
    <source>
        <dbReference type="EMBL" id="BDD08034.1"/>
    </source>
</evidence>
<dbReference type="EMBL" id="AP025314">
    <property type="protein sequence ID" value="BDD08034.1"/>
    <property type="molecule type" value="Genomic_DNA"/>
</dbReference>
<accession>A0AAU9CNV9</accession>
<protein>
    <recommendedName>
        <fullName evidence="5">Phage abortive infection protein</fullName>
    </recommendedName>
</protein>
<feature type="transmembrane region" description="Helical" evidence="2">
    <location>
        <begin position="7"/>
        <end position="31"/>
    </location>
</feature>
<keyword evidence="2" id="KW-0472">Membrane</keyword>
<feature type="transmembrane region" description="Helical" evidence="2">
    <location>
        <begin position="43"/>
        <end position="66"/>
    </location>
</feature>
<feature type="coiled-coil region" evidence="1">
    <location>
        <begin position="115"/>
        <end position="142"/>
    </location>
</feature>
<evidence type="ECO:0008006" key="5">
    <source>
        <dbReference type="Google" id="ProtNLM"/>
    </source>
</evidence>
<evidence type="ECO:0000313" key="4">
    <source>
        <dbReference type="Proteomes" id="UP001348817"/>
    </source>
</evidence>
<dbReference type="KEGG" id="fax:FUAX_04660"/>
<keyword evidence="4" id="KW-1185">Reference proteome</keyword>
<organism evidence="3 4">
    <name type="scientific">Fulvitalea axinellae</name>
    <dbReference type="NCBI Taxonomy" id="1182444"/>
    <lineage>
        <taxon>Bacteria</taxon>
        <taxon>Pseudomonadati</taxon>
        <taxon>Bacteroidota</taxon>
        <taxon>Cytophagia</taxon>
        <taxon>Cytophagales</taxon>
        <taxon>Persicobacteraceae</taxon>
        <taxon>Fulvitalea</taxon>
    </lineage>
</organism>
<reference evidence="3 4" key="1">
    <citation type="submission" date="2021-12" db="EMBL/GenBank/DDBJ databases">
        <title>Genome sequencing of bacteria with rrn-lacking chromosome and rrn-plasmid.</title>
        <authorList>
            <person name="Anda M."/>
            <person name="Iwasaki W."/>
        </authorList>
    </citation>
    <scope>NUCLEOTIDE SEQUENCE [LARGE SCALE GENOMIC DNA]</scope>
    <source>
        <strain evidence="3 4">DSM 100852</strain>
    </source>
</reference>
<dbReference type="AlphaFoldDB" id="A0AAU9CNV9"/>
<sequence>MRVSDNLSFLVVIGCVWAFLTLAIVIMVVKVMAPKLASTETDWIYNIITLFGMCVTAGIMGVSVYYSSKHSSDQIQAIHAQMSHSDRVRKIENREESRRALMNIEHYFESYTAIYFDLNKELPILKNRLKKLNKKNENYLLKVLGKLSAMKYQLPSQTEDFNRLSPELIQAYRKLVRHDREIERNLEIDADFLGSRVDVKNTILFLEKTHFEIGNYFRDIAYEIERQKRELYELDTIVSINDWTAGFFIIEHANGLAIETTRHPRMKIWTKEKLELRKYDFTEETVSFEYELLEKPVSELEKQVMKRCLGKIMSFNLSDKGVKKFTGRKLASKPKGHHEYMWQ</sequence>
<proteinExistence type="predicted"/>